<evidence type="ECO:0000256" key="2">
    <source>
        <dbReference type="PROSITE-ProRule" id="PRU00059"/>
    </source>
</evidence>
<dbReference type="PANTHER" id="PTHR33236:SF5">
    <property type="entry name" value="CUB DOMAIN-CONTAINING PROTEIN"/>
    <property type="match status" value="1"/>
</dbReference>
<dbReference type="PROSITE" id="PS01180">
    <property type="entry name" value="CUB"/>
    <property type="match status" value="1"/>
</dbReference>
<dbReference type="Pfam" id="PF26080">
    <property type="entry name" value="CUB_animal"/>
    <property type="match status" value="1"/>
</dbReference>
<sequence length="420" mass="44858">MTRLQLIFVLFLLNIILVWGESKDRDGRLSLFSVVSFDNTECTSSDTSARCGTCYSSSECAEKGGRAAGNCAAGFGVCCLFIVDTCGSTISRNNSYFRSPGFPTAFTVTAATACAFTIQRCQSNICSIRLDFENLITSEPADGACGANNFDKITITSPSGFSPPGPGGLCGDGLSGQHMYVDTTLAGAVTFNVDAGTAAIANRAWNIKVTQIACDDMNRPPQGCTQYFTGPSGSIKSYNFDGGQINDGHLYSNCIRQEEGFCGIDYSAVGDNDFLLKAATAIKSQDAAIAIDCQETSVVIPTVLVPAAPPTLLEFCGGKFNTQSLQTEHGVARSTTTPFRFDFRAKTAADADGLAGFNLSKLQQFGQLVITDLNLHLKGPQYHQRQYLLFLSSVCFSSEDPKDILSSIDLLLFSIQLSSS</sequence>
<dbReference type="InterPro" id="IPR058698">
    <property type="entry name" value="CUB_metazoa"/>
</dbReference>
<dbReference type="PANTHER" id="PTHR33236">
    <property type="entry name" value="INTRAFLAGELLAR TRANSPORT PROTEIN 122 FAMILY PROTEIN-RELATED"/>
    <property type="match status" value="1"/>
</dbReference>
<keyword evidence="1" id="KW-1015">Disulfide bond</keyword>
<reference evidence="3" key="1">
    <citation type="submission" date="2021-02" db="EMBL/GenBank/DDBJ databases">
        <authorList>
            <person name="Bekaert M."/>
        </authorList>
    </citation>
    <scope>NUCLEOTIDE SEQUENCE</scope>
    <source>
        <strain evidence="3">IoA-00</strain>
    </source>
</reference>
<evidence type="ECO:0000256" key="1">
    <source>
        <dbReference type="ARBA" id="ARBA00023157"/>
    </source>
</evidence>
<dbReference type="AlphaFoldDB" id="A0A7R8CBA5"/>
<name>A0A7R8CBA5_LEPSM</name>
<organism evidence="3 4">
    <name type="scientific">Lepeophtheirus salmonis</name>
    <name type="common">Salmon louse</name>
    <name type="synonym">Caligus salmonis</name>
    <dbReference type="NCBI Taxonomy" id="72036"/>
    <lineage>
        <taxon>Eukaryota</taxon>
        <taxon>Metazoa</taxon>
        <taxon>Ecdysozoa</taxon>
        <taxon>Arthropoda</taxon>
        <taxon>Crustacea</taxon>
        <taxon>Multicrustacea</taxon>
        <taxon>Hexanauplia</taxon>
        <taxon>Copepoda</taxon>
        <taxon>Siphonostomatoida</taxon>
        <taxon>Caligidae</taxon>
        <taxon>Lepeophtheirus</taxon>
    </lineage>
</organism>
<dbReference type="Gene3D" id="2.60.120.290">
    <property type="entry name" value="Spermadhesin, CUB domain"/>
    <property type="match status" value="1"/>
</dbReference>
<dbReference type="EMBL" id="HG994580">
    <property type="protein sequence ID" value="CAF2751516.1"/>
    <property type="molecule type" value="Genomic_DNA"/>
</dbReference>
<keyword evidence="4" id="KW-1185">Reference proteome</keyword>
<evidence type="ECO:0000313" key="3">
    <source>
        <dbReference type="EMBL" id="CAF2751516.1"/>
    </source>
</evidence>
<protein>
    <submittedName>
        <fullName evidence="3">(salmon louse) hypothetical protein</fullName>
    </submittedName>
</protein>
<dbReference type="Proteomes" id="UP000675881">
    <property type="component" value="Chromosome 1"/>
</dbReference>
<evidence type="ECO:0000313" key="4">
    <source>
        <dbReference type="Proteomes" id="UP000675881"/>
    </source>
</evidence>
<dbReference type="InterPro" id="IPR000859">
    <property type="entry name" value="CUB_dom"/>
</dbReference>
<comment type="caution">
    <text evidence="2">Lacks conserved residue(s) required for the propagation of feature annotation.</text>
</comment>
<proteinExistence type="predicted"/>
<accession>A0A7R8CBA5</accession>
<gene>
    <name evidence="3" type="ORF">LSAA_657</name>
</gene>
<dbReference type="InterPro" id="IPR035914">
    <property type="entry name" value="Sperma_CUB_dom_sf"/>
</dbReference>
<dbReference type="OrthoDB" id="6378913at2759"/>